<dbReference type="EMBL" id="CAJPEV010003286">
    <property type="protein sequence ID" value="CAG0899419.1"/>
    <property type="molecule type" value="Genomic_DNA"/>
</dbReference>
<evidence type="ECO:0000313" key="1">
    <source>
        <dbReference type="EMBL" id="CAD7251111.1"/>
    </source>
</evidence>
<accession>A0A7R9AC04</accession>
<sequence length="97" mass="10954">MSFGAGSRARAARFRRIALEILIDLKQDQNRSGEMGILDGSGWKWMEVDGSGWKWMEVDGSGWKARVIVTALFRFPFCWLSLFALSELGESHNLFPG</sequence>
<evidence type="ECO:0000313" key="2">
    <source>
        <dbReference type="Proteomes" id="UP000677054"/>
    </source>
</evidence>
<dbReference type="AlphaFoldDB" id="A0A7R9AC04"/>
<protein>
    <submittedName>
        <fullName evidence="1">Uncharacterized protein</fullName>
    </submittedName>
</protein>
<reference evidence="1" key="1">
    <citation type="submission" date="2020-11" db="EMBL/GenBank/DDBJ databases">
        <authorList>
            <person name="Tran Van P."/>
        </authorList>
    </citation>
    <scope>NUCLEOTIDE SEQUENCE</scope>
</reference>
<gene>
    <name evidence="1" type="ORF">DSTB1V02_LOCUS10878</name>
</gene>
<keyword evidence="2" id="KW-1185">Reference proteome</keyword>
<proteinExistence type="predicted"/>
<dbReference type="Proteomes" id="UP000677054">
    <property type="component" value="Unassembled WGS sequence"/>
</dbReference>
<dbReference type="EMBL" id="LR902803">
    <property type="protein sequence ID" value="CAD7251111.1"/>
    <property type="molecule type" value="Genomic_DNA"/>
</dbReference>
<organism evidence="1">
    <name type="scientific">Darwinula stevensoni</name>
    <dbReference type="NCBI Taxonomy" id="69355"/>
    <lineage>
        <taxon>Eukaryota</taxon>
        <taxon>Metazoa</taxon>
        <taxon>Ecdysozoa</taxon>
        <taxon>Arthropoda</taxon>
        <taxon>Crustacea</taxon>
        <taxon>Oligostraca</taxon>
        <taxon>Ostracoda</taxon>
        <taxon>Podocopa</taxon>
        <taxon>Podocopida</taxon>
        <taxon>Darwinulocopina</taxon>
        <taxon>Darwinuloidea</taxon>
        <taxon>Darwinulidae</taxon>
        <taxon>Darwinula</taxon>
    </lineage>
</organism>
<name>A0A7R9AC04_9CRUS</name>
<dbReference type="OrthoDB" id="9219244at2759"/>